<sequence>MLEKELESLILRYTNLKSKHEEELCEMEDINKRLKDLLQYETDLDKRIEELKKMN</sequence>
<dbReference type="PhylomeDB" id="E9HX31"/>
<dbReference type="Proteomes" id="UP000000305">
    <property type="component" value="Unassembled WGS sequence"/>
</dbReference>
<keyword evidence="2" id="KW-1185">Reference proteome</keyword>
<organism evidence="1 2">
    <name type="scientific">Daphnia pulex</name>
    <name type="common">Water flea</name>
    <dbReference type="NCBI Taxonomy" id="6669"/>
    <lineage>
        <taxon>Eukaryota</taxon>
        <taxon>Metazoa</taxon>
        <taxon>Ecdysozoa</taxon>
        <taxon>Arthropoda</taxon>
        <taxon>Crustacea</taxon>
        <taxon>Branchiopoda</taxon>
        <taxon>Diplostraca</taxon>
        <taxon>Cladocera</taxon>
        <taxon>Anomopoda</taxon>
        <taxon>Daphniidae</taxon>
        <taxon>Daphnia</taxon>
    </lineage>
</organism>
<dbReference type="HOGENOM" id="CLU_3034504_0_0_1"/>
<accession>E9HX31</accession>
<dbReference type="KEGG" id="dpx:DAPPUDRAFT_335113"/>
<dbReference type="InParanoid" id="E9HX31"/>
<name>E9HX31_DAPPU</name>
<evidence type="ECO:0000313" key="2">
    <source>
        <dbReference type="Proteomes" id="UP000000305"/>
    </source>
</evidence>
<protein>
    <submittedName>
        <fullName evidence="1">Uncharacterized protein</fullName>
    </submittedName>
</protein>
<proteinExistence type="predicted"/>
<dbReference type="EMBL" id="GL732992">
    <property type="protein sequence ID" value="EFX63696.1"/>
    <property type="molecule type" value="Genomic_DNA"/>
</dbReference>
<reference evidence="1 2" key="1">
    <citation type="journal article" date="2011" name="Science">
        <title>The ecoresponsive genome of Daphnia pulex.</title>
        <authorList>
            <person name="Colbourne J.K."/>
            <person name="Pfrender M.E."/>
            <person name="Gilbert D."/>
            <person name="Thomas W.K."/>
            <person name="Tucker A."/>
            <person name="Oakley T.H."/>
            <person name="Tokishita S."/>
            <person name="Aerts A."/>
            <person name="Arnold G.J."/>
            <person name="Basu M.K."/>
            <person name="Bauer D.J."/>
            <person name="Caceres C.E."/>
            <person name="Carmel L."/>
            <person name="Casola C."/>
            <person name="Choi J.H."/>
            <person name="Detter J.C."/>
            <person name="Dong Q."/>
            <person name="Dusheyko S."/>
            <person name="Eads B.D."/>
            <person name="Frohlich T."/>
            <person name="Geiler-Samerotte K.A."/>
            <person name="Gerlach D."/>
            <person name="Hatcher P."/>
            <person name="Jogdeo S."/>
            <person name="Krijgsveld J."/>
            <person name="Kriventseva E.V."/>
            <person name="Kultz D."/>
            <person name="Laforsch C."/>
            <person name="Lindquist E."/>
            <person name="Lopez J."/>
            <person name="Manak J.R."/>
            <person name="Muller J."/>
            <person name="Pangilinan J."/>
            <person name="Patwardhan R.P."/>
            <person name="Pitluck S."/>
            <person name="Pritham E.J."/>
            <person name="Rechtsteiner A."/>
            <person name="Rho M."/>
            <person name="Rogozin I.B."/>
            <person name="Sakarya O."/>
            <person name="Salamov A."/>
            <person name="Schaack S."/>
            <person name="Shapiro H."/>
            <person name="Shiga Y."/>
            <person name="Skalitzky C."/>
            <person name="Smith Z."/>
            <person name="Souvorov A."/>
            <person name="Sung W."/>
            <person name="Tang Z."/>
            <person name="Tsuchiya D."/>
            <person name="Tu H."/>
            <person name="Vos H."/>
            <person name="Wang M."/>
            <person name="Wolf Y.I."/>
            <person name="Yamagata H."/>
            <person name="Yamada T."/>
            <person name="Ye Y."/>
            <person name="Shaw J.R."/>
            <person name="Andrews J."/>
            <person name="Crease T.J."/>
            <person name="Tang H."/>
            <person name="Lucas S.M."/>
            <person name="Robertson H.M."/>
            <person name="Bork P."/>
            <person name="Koonin E.V."/>
            <person name="Zdobnov E.M."/>
            <person name="Grigoriev I.V."/>
            <person name="Lynch M."/>
            <person name="Boore J.L."/>
        </authorList>
    </citation>
    <scope>NUCLEOTIDE SEQUENCE [LARGE SCALE GENOMIC DNA]</scope>
</reference>
<gene>
    <name evidence="1" type="ORF">DAPPUDRAFT_335113</name>
</gene>
<evidence type="ECO:0000313" key="1">
    <source>
        <dbReference type="EMBL" id="EFX63696.1"/>
    </source>
</evidence>
<dbReference type="AlphaFoldDB" id="E9HX31"/>